<gene>
    <name evidence="2" type="ORF">SAMN06296036_13356</name>
</gene>
<proteinExistence type="predicted"/>
<evidence type="ECO:0000313" key="2">
    <source>
        <dbReference type="EMBL" id="SMF79326.1"/>
    </source>
</evidence>
<accession>A0A1Y6CW93</accession>
<feature type="coiled-coil region" evidence="1">
    <location>
        <begin position="13"/>
        <end position="40"/>
    </location>
</feature>
<dbReference type="Proteomes" id="UP000192907">
    <property type="component" value="Unassembled WGS sequence"/>
</dbReference>
<dbReference type="RefSeq" id="WP_132325464.1">
    <property type="nucleotide sequence ID" value="NZ_FWZT01000033.1"/>
</dbReference>
<dbReference type="AlphaFoldDB" id="A0A1Y6CW93"/>
<name>A0A1Y6CW93_9BACT</name>
<keyword evidence="1" id="KW-0175">Coiled coil</keyword>
<dbReference type="STRING" id="1513793.SAMN06296036_13356"/>
<organism evidence="2 3">
    <name type="scientific">Pseudobacteriovorax antillogorgiicola</name>
    <dbReference type="NCBI Taxonomy" id="1513793"/>
    <lineage>
        <taxon>Bacteria</taxon>
        <taxon>Pseudomonadati</taxon>
        <taxon>Bdellovibrionota</taxon>
        <taxon>Oligoflexia</taxon>
        <taxon>Oligoflexales</taxon>
        <taxon>Pseudobacteriovoracaceae</taxon>
        <taxon>Pseudobacteriovorax</taxon>
    </lineage>
</organism>
<evidence type="ECO:0000313" key="3">
    <source>
        <dbReference type="Proteomes" id="UP000192907"/>
    </source>
</evidence>
<dbReference type="EMBL" id="FWZT01000033">
    <property type="protein sequence ID" value="SMF79326.1"/>
    <property type="molecule type" value="Genomic_DNA"/>
</dbReference>
<keyword evidence="3" id="KW-1185">Reference proteome</keyword>
<protein>
    <submittedName>
        <fullName evidence="2">Uncharacterized protein</fullName>
    </submittedName>
</protein>
<reference evidence="3" key="1">
    <citation type="submission" date="2017-04" db="EMBL/GenBank/DDBJ databases">
        <authorList>
            <person name="Varghese N."/>
            <person name="Submissions S."/>
        </authorList>
    </citation>
    <scope>NUCLEOTIDE SEQUENCE [LARGE SCALE GENOMIC DNA]</scope>
    <source>
        <strain evidence="3">RKEM611</strain>
    </source>
</reference>
<evidence type="ECO:0000256" key="1">
    <source>
        <dbReference type="SAM" id="Coils"/>
    </source>
</evidence>
<sequence length="273" mass="29419">MKTKKVHLSSEDKKKLLQLMAEEEKKLDALNLSDDELANEEQQLSQDLSRLLSDAPDEATLTESSPNQQQNWQRIQEKLSAKPATELPISSNVVNLEKHRSKGSWRWMGGMVAAAALVLIVVNQQPGPVSQDAGYSGFKGQGHDGQIDCDYKFVAGGDLDVENGIFLVPQGQPVNLEMDCRGSSSGYVHLRIAGDVTVSQVINARIDSAKGYVTDAGEVVAIDIDEMTTATIFVTAEPVAEGIQLPSSFTAEAIGSVPVGWGIDADLKLKGIQ</sequence>